<gene>
    <name evidence="8" type="ORF">BB560_004875</name>
</gene>
<evidence type="ECO:0000256" key="3">
    <source>
        <dbReference type="ARBA" id="ARBA00005673"/>
    </source>
</evidence>
<evidence type="ECO:0000256" key="4">
    <source>
        <dbReference type="ARBA" id="ARBA00022786"/>
    </source>
</evidence>
<keyword evidence="9" id="KW-1185">Reference proteome</keyword>
<comment type="subcellular location">
    <subcellularLocation>
        <location evidence="1">Nucleus</location>
    </subcellularLocation>
</comment>
<keyword evidence="5" id="KW-0539">Nucleus</keyword>
<dbReference type="PANTHER" id="PTHR10953:SF162">
    <property type="entry name" value="SUMO-ACTIVATING ENZYME SUBUNIT 1"/>
    <property type="match status" value="1"/>
</dbReference>
<reference evidence="8 9" key="1">
    <citation type="journal article" date="2018" name="MBio">
        <title>Comparative Genomics Reveals the Core Gene Toolbox for the Fungus-Insect Symbiosis.</title>
        <authorList>
            <person name="Wang Y."/>
            <person name="Stata M."/>
            <person name="Wang W."/>
            <person name="Stajich J.E."/>
            <person name="White M.M."/>
            <person name="Moncalvo J.M."/>
        </authorList>
    </citation>
    <scope>NUCLEOTIDE SEQUENCE [LARGE SCALE GENOMIC DNA]</scope>
    <source>
        <strain evidence="8 9">SC-DP-2</strain>
    </source>
</reference>
<proteinExistence type="inferred from homology"/>
<feature type="domain" description="THIF-type NAD/FAD binding fold" evidence="7">
    <location>
        <begin position="12"/>
        <end position="312"/>
    </location>
</feature>
<dbReference type="OrthoDB" id="1708823at2759"/>
<dbReference type="Proteomes" id="UP000245609">
    <property type="component" value="Unassembled WGS sequence"/>
</dbReference>
<dbReference type="Gene3D" id="3.40.50.720">
    <property type="entry name" value="NAD(P)-binding Rossmann-like Domain"/>
    <property type="match status" value="1"/>
</dbReference>
<evidence type="ECO:0000259" key="7">
    <source>
        <dbReference type="Pfam" id="PF00899"/>
    </source>
</evidence>
<accession>A0A2T9Z806</accession>
<dbReference type="PANTHER" id="PTHR10953">
    <property type="entry name" value="UBIQUITIN-ACTIVATING ENZYME E1"/>
    <property type="match status" value="1"/>
</dbReference>
<name>A0A2T9Z806_9FUNG</name>
<dbReference type="STRING" id="133381.A0A2T9Z806"/>
<comment type="pathway">
    <text evidence="2">Protein modification; protein sumoylation.</text>
</comment>
<evidence type="ECO:0000256" key="6">
    <source>
        <dbReference type="ARBA" id="ARBA00044354"/>
    </source>
</evidence>
<dbReference type="Pfam" id="PF00899">
    <property type="entry name" value="ThiF"/>
    <property type="match status" value="1"/>
</dbReference>
<organism evidence="8 9">
    <name type="scientific">Smittium megazygosporum</name>
    <dbReference type="NCBI Taxonomy" id="133381"/>
    <lineage>
        <taxon>Eukaryota</taxon>
        <taxon>Fungi</taxon>
        <taxon>Fungi incertae sedis</taxon>
        <taxon>Zoopagomycota</taxon>
        <taxon>Kickxellomycotina</taxon>
        <taxon>Harpellomycetes</taxon>
        <taxon>Harpellales</taxon>
        <taxon>Legeriomycetaceae</taxon>
        <taxon>Smittium</taxon>
    </lineage>
</organism>
<dbReference type="InterPro" id="IPR000594">
    <property type="entry name" value="ThiF_NAD_FAD-bd"/>
</dbReference>
<dbReference type="SUPFAM" id="SSF69572">
    <property type="entry name" value="Activating enzymes of the ubiquitin-like proteins"/>
    <property type="match status" value="1"/>
</dbReference>
<comment type="similarity">
    <text evidence="3">Belongs to the ubiquitin-activating E1 family.</text>
</comment>
<evidence type="ECO:0000256" key="2">
    <source>
        <dbReference type="ARBA" id="ARBA00004718"/>
    </source>
</evidence>
<dbReference type="AlphaFoldDB" id="A0A2T9Z806"/>
<dbReference type="InterPro" id="IPR045886">
    <property type="entry name" value="ThiF/MoeB/HesA"/>
</dbReference>
<dbReference type="InterPro" id="IPR000011">
    <property type="entry name" value="UBQ/SUMO-activ_enz_E1-like"/>
</dbReference>
<dbReference type="GO" id="GO:0016925">
    <property type="term" value="P:protein sumoylation"/>
    <property type="evidence" value="ECO:0007669"/>
    <property type="project" value="TreeGrafter"/>
</dbReference>
<evidence type="ECO:0000256" key="1">
    <source>
        <dbReference type="ARBA" id="ARBA00004123"/>
    </source>
</evidence>
<dbReference type="PRINTS" id="PR01849">
    <property type="entry name" value="UBIQUITINACT"/>
</dbReference>
<dbReference type="GO" id="GO:0019948">
    <property type="term" value="F:SUMO activating enzyme activity"/>
    <property type="evidence" value="ECO:0007669"/>
    <property type="project" value="TreeGrafter"/>
</dbReference>
<dbReference type="GO" id="GO:0005737">
    <property type="term" value="C:cytoplasm"/>
    <property type="evidence" value="ECO:0007669"/>
    <property type="project" value="TreeGrafter"/>
</dbReference>
<evidence type="ECO:0000256" key="5">
    <source>
        <dbReference type="ARBA" id="ARBA00023242"/>
    </source>
</evidence>
<dbReference type="EMBL" id="MBFS01001684">
    <property type="protein sequence ID" value="PVV00728.1"/>
    <property type="molecule type" value="Genomic_DNA"/>
</dbReference>
<sequence length="320" mass="36505">MSTLSSEQLSRYDRQIRLWGFEGQKRVLFIGVNQFMLEALKNLVLGGIGHLTIVDDQVLTDQDINDLYILNKDDIGIKKGLAISKKLVDFNTAVDISTGLSEKCVDEEFISTFQLVVLSNPSFEENIRINELCRKTETKFISSNLFGTYGYIFCDLFEHTYKINSKSSTSSDTSENKPKTDTFSESYTSLQKSTAHIFEKVSMRKTRRLVSPLYFILLGYMKLYDKNQLSQKDLLPNADDLNQIVFEIIKSSNIYSEFIDKQKIRTFLECLNLRLASFSSVLGGILAQEIIKVISGKDLPISNWLFFDSLESDALIYKIS</sequence>
<dbReference type="InterPro" id="IPR035985">
    <property type="entry name" value="Ubiquitin-activating_enz"/>
</dbReference>
<keyword evidence="4" id="KW-0833">Ubl conjugation pathway</keyword>
<evidence type="ECO:0000313" key="8">
    <source>
        <dbReference type="EMBL" id="PVV00728.1"/>
    </source>
</evidence>
<protein>
    <recommendedName>
        <fullName evidence="6">Ubiquitin-like 1-activating enzyme E1A</fullName>
    </recommendedName>
</protein>
<evidence type="ECO:0000313" key="9">
    <source>
        <dbReference type="Proteomes" id="UP000245609"/>
    </source>
</evidence>
<comment type="caution">
    <text evidence="8">The sequence shown here is derived from an EMBL/GenBank/DDBJ whole genome shotgun (WGS) entry which is preliminary data.</text>
</comment>
<dbReference type="GO" id="GO:0031510">
    <property type="term" value="C:SUMO activating enzyme complex"/>
    <property type="evidence" value="ECO:0007669"/>
    <property type="project" value="TreeGrafter"/>
</dbReference>